<keyword evidence="10" id="KW-1185">Reference proteome</keyword>
<reference evidence="9" key="2">
    <citation type="submission" date="2023-07" db="EMBL/GenBank/DDBJ databases">
        <authorList>
            <consortium name="Lawrence Berkeley National Laboratory"/>
            <person name="Haridas S."/>
            <person name="Hensen N."/>
            <person name="Bonometti L."/>
            <person name="Westerberg I."/>
            <person name="Brannstrom I.O."/>
            <person name="Guillou S."/>
            <person name="Cros-Aarteil S."/>
            <person name="Calhoun S."/>
            <person name="Kuo A."/>
            <person name="Mondo S."/>
            <person name="Pangilinan J."/>
            <person name="Riley R."/>
            <person name="LaButti K."/>
            <person name="Andreopoulos B."/>
            <person name="Lipzen A."/>
            <person name="Chen C."/>
            <person name="Yanf M."/>
            <person name="Daum C."/>
            <person name="Ng V."/>
            <person name="Clum A."/>
            <person name="Steindorff A."/>
            <person name="Ohm R."/>
            <person name="Martin F."/>
            <person name="Silar P."/>
            <person name="Natvig D."/>
            <person name="Lalanne C."/>
            <person name="Gautier V."/>
            <person name="Ament-velasquez S.L."/>
            <person name="Kruys A."/>
            <person name="Hutchinson M.I."/>
            <person name="Powell A.J."/>
            <person name="Barry K."/>
            <person name="Miller A.N."/>
            <person name="Grigoriev I.V."/>
            <person name="Debuchy R."/>
            <person name="Gladieux P."/>
            <person name="Thoren M.H."/>
            <person name="Johannesson H."/>
        </authorList>
    </citation>
    <scope>NUCLEOTIDE SEQUENCE</scope>
    <source>
        <strain evidence="9">FGSC 1904</strain>
    </source>
</reference>
<organism evidence="9 10">
    <name type="scientific">Sordaria brevicollis</name>
    <dbReference type="NCBI Taxonomy" id="83679"/>
    <lineage>
        <taxon>Eukaryota</taxon>
        <taxon>Fungi</taxon>
        <taxon>Dikarya</taxon>
        <taxon>Ascomycota</taxon>
        <taxon>Pezizomycotina</taxon>
        <taxon>Sordariomycetes</taxon>
        <taxon>Sordariomycetidae</taxon>
        <taxon>Sordariales</taxon>
        <taxon>Sordariaceae</taxon>
        <taxon>Sordaria</taxon>
    </lineage>
</organism>
<gene>
    <name evidence="9" type="ORF">B0T20DRAFT_359133</name>
</gene>
<keyword evidence="3 7" id="KW-1133">Transmembrane helix</keyword>
<evidence type="ECO:0000313" key="9">
    <source>
        <dbReference type="EMBL" id="KAK3395673.1"/>
    </source>
</evidence>
<reference evidence="9" key="1">
    <citation type="journal article" date="2023" name="Mol. Phylogenet. Evol.">
        <title>Genome-scale phylogeny and comparative genomics of the fungal order Sordariales.</title>
        <authorList>
            <person name="Hensen N."/>
            <person name="Bonometti L."/>
            <person name="Westerberg I."/>
            <person name="Brannstrom I.O."/>
            <person name="Guillou S."/>
            <person name="Cros-Aarteil S."/>
            <person name="Calhoun S."/>
            <person name="Haridas S."/>
            <person name="Kuo A."/>
            <person name="Mondo S."/>
            <person name="Pangilinan J."/>
            <person name="Riley R."/>
            <person name="LaButti K."/>
            <person name="Andreopoulos B."/>
            <person name="Lipzen A."/>
            <person name="Chen C."/>
            <person name="Yan M."/>
            <person name="Daum C."/>
            <person name="Ng V."/>
            <person name="Clum A."/>
            <person name="Steindorff A."/>
            <person name="Ohm R.A."/>
            <person name="Martin F."/>
            <person name="Silar P."/>
            <person name="Natvig D.O."/>
            <person name="Lalanne C."/>
            <person name="Gautier V."/>
            <person name="Ament-Velasquez S.L."/>
            <person name="Kruys A."/>
            <person name="Hutchinson M.I."/>
            <person name="Powell A.J."/>
            <person name="Barry K."/>
            <person name="Miller A.N."/>
            <person name="Grigoriev I.V."/>
            <person name="Debuchy R."/>
            <person name="Gladieux P."/>
            <person name="Hiltunen Thoren M."/>
            <person name="Johannesson H."/>
        </authorList>
    </citation>
    <scope>NUCLEOTIDE SEQUENCE</scope>
    <source>
        <strain evidence="9">FGSC 1904</strain>
    </source>
</reference>
<dbReference type="EMBL" id="JAUTDP010000010">
    <property type="protein sequence ID" value="KAK3395673.1"/>
    <property type="molecule type" value="Genomic_DNA"/>
</dbReference>
<feature type="transmembrane region" description="Helical" evidence="7">
    <location>
        <begin position="111"/>
        <end position="131"/>
    </location>
</feature>
<keyword evidence="4 7" id="KW-0472">Membrane</keyword>
<evidence type="ECO:0000256" key="6">
    <source>
        <dbReference type="SAM" id="MobiDB-lite"/>
    </source>
</evidence>
<dbReference type="PANTHER" id="PTHR33048:SF57">
    <property type="entry name" value="INTEGRAL MEMBRANE PROTEIN-RELATED"/>
    <property type="match status" value="1"/>
</dbReference>
<evidence type="ECO:0000256" key="4">
    <source>
        <dbReference type="ARBA" id="ARBA00023136"/>
    </source>
</evidence>
<dbReference type="InterPro" id="IPR052337">
    <property type="entry name" value="SAT4-like"/>
</dbReference>
<evidence type="ECO:0000256" key="1">
    <source>
        <dbReference type="ARBA" id="ARBA00004141"/>
    </source>
</evidence>
<comment type="similarity">
    <text evidence="5">Belongs to the SAT4 family.</text>
</comment>
<proteinExistence type="inferred from homology"/>
<evidence type="ECO:0000259" key="8">
    <source>
        <dbReference type="Pfam" id="PF20684"/>
    </source>
</evidence>
<dbReference type="AlphaFoldDB" id="A0AAE0P9D1"/>
<accession>A0AAE0P9D1</accession>
<feature type="transmembrane region" description="Helical" evidence="7">
    <location>
        <begin position="55"/>
        <end position="78"/>
    </location>
</feature>
<feature type="domain" description="Rhodopsin" evidence="8">
    <location>
        <begin position="40"/>
        <end position="282"/>
    </location>
</feature>
<feature type="transmembrane region" description="Helical" evidence="7">
    <location>
        <begin position="23"/>
        <end position="43"/>
    </location>
</feature>
<feature type="transmembrane region" description="Helical" evidence="7">
    <location>
        <begin position="219"/>
        <end position="239"/>
    </location>
</feature>
<comment type="subcellular location">
    <subcellularLocation>
        <location evidence="1">Membrane</location>
        <topology evidence="1">Multi-pass membrane protein</topology>
    </subcellularLocation>
</comment>
<evidence type="ECO:0000256" key="5">
    <source>
        <dbReference type="ARBA" id="ARBA00038359"/>
    </source>
</evidence>
<dbReference type="Proteomes" id="UP001281003">
    <property type="component" value="Unassembled WGS sequence"/>
</dbReference>
<feature type="region of interest" description="Disordered" evidence="6">
    <location>
        <begin position="288"/>
        <end position="358"/>
    </location>
</feature>
<feature type="transmembrane region" description="Helical" evidence="7">
    <location>
        <begin position="143"/>
        <end position="167"/>
    </location>
</feature>
<evidence type="ECO:0000313" key="10">
    <source>
        <dbReference type="Proteomes" id="UP001281003"/>
    </source>
</evidence>
<dbReference type="PANTHER" id="PTHR33048">
    <property type="entry name" value="PTH11-LIKE INTEGRAL MEMBRANE PROTEIN (AFU_ORTHOLOGUE AFUA_5G11245)"/>
    <property type="match status" value="1"/>
</dbReference>
<evidence type="ECO:0000256" key="3">
    <source>
        <dbReference type="ARBA" id="ARBA00022989"/>
    </source>
</evidence>
<sequence length="375" mass="40559">MDALPPPTKAPPFPIVKPDQKSVLGVAFAFAILPVIAVVLRVISRRMGSRPLDASDYCIMGACVFAVALEAVSITGVIDCGIGYDHTMAIVAEYGMDPITKLLKLLIPLQFFWALSLGLSKTSILLLYSNVFAVPTVVWTARCAITFIILWVIGTIMAGCLICRPFAMNWDQTIPGGKCGNQVTSFTITGVLNLLTDVVVLLLPMPYLYGLQMRTYKKVVLMGVFGIGLLTCVVSGIRIHSLSSMDFLDITYSMPPANIFSGLEPSVAVILACIPLMRPLLGRTRFASEGPSRTYGSTNPSKAIELESGSDANGPFQPLSDDSSQYKLRPTGPKHSANVEIGRRPESSSQISSDLEGEVEGITVKQQWKVKVDPR</sequence>
<keyword evidence="2 7" id="KW-0812">Transmembrane</keyword>
<dbReference type="GO" id="GO:0016020">
    <property type="term" value="C:membrane"/>
    <property type="evidence" value="ECO:0007669"/>
    <property type="project" value="UniProtKB-SubCell"/>
</dbReference>
<comment type="caution">
    <text evidence="9">The sequence shown here is derived from an EMBL/GenBank/DDBJ whole genome shotgun (WGS) entry which is preliminary data.</text>
</comment>
<evidence type="ECO:0000256" key="2">
    <source>
        <dbReference type="ARBA" id="ARBA00022692"/>
    </source>
</evidence>
<protein>
    <recommendedName>
        <fullName evidence="8">Rhodopsin domain-containing protein</fullName>
    </recommendedName>
</protein>
<feature type="transmembrane region" description="Helical" evidence="7">
    <location>
        <begin position="259"/>
        <end position="277"/>
    </location>
</feature>
<dbReference type="Pfam" id="PF20684">
    <property type="entry name" value="Fung_rhodopsin"/>
    <property type="match status" value="1"/>
</dbReference>
<evidence type="ECO:0000256" key="7">
    <source>
        <dbReference type="SAM" id="Phobius"/>
    </source>
</evidence>
<name>A0AAE0P9D1_SORBR</name>
<dbReference type="InterPro" id="IPR049326">
    <property type="entry name" value="Rhodopsin_dom_fungi"/>
</dbReference>
<feature type="transmembrane region" description="Helical" evidence="7">
    <location>
        <begin position="187"/>
        <end position="207"/>
    </location>
</feature>